<feature type="compositionally biased region" description="Acidic residues" evidence="1">
    <location>
        <begin position="61"/>
        <end position="71"/>
    </location>
</feature>
<dbReference type="GO" id="GO:0010020">
    <property type="term" value="P:chloroplast fission"/>
    <property type="evidence" value="ECO:0007669"/>
    <property type="project" value="InterPro"/>
</dbReference>
<comment type="caution">
    <text evidence="2">The sequence shown here is derived from an EMBL/GenBank/DDBJ whole genome shotgun (WGS) entry which is preliminary data.</text>
</comment>
<feature type="compositionally biased region" description="Basic and acidic residues" evidence="1">
    <location>
        <begin position="187"/>
        <end position="204"/>
    </location>
</feature>
<accession>A0A1Q3BGZ0</accession>
<evidence type="ECO:0000313" key="3">
    <source>
        <dbReference type="Proteomes" id="UP000187406"/>
    </source>
</evidence>
<dbReference type="STRING" id="3775.A0A1Q3BGZ0"/>
<dbReference type="AlphaFoldDB" id="A0A1Q3BGZ0"/>
<dbReference type="OrthoDB" id="436496at2759"/>
<keyword evidence="3" id="KW-1185">Reference proteome</keyword>
<dbReference type="FunCoup" id="A0A1Q3BGZ0">
    <property type="interactions" value="779"/>
</dbReference>
<protein>
    <recommendedName>
        <fullName evidence="4">Plastid division protein PDV2</fullName>
    </recommendedName>
</protein>
<name>A0A1Q3BGZ0_CEPFO</name>
<feature type="region of interest" description="Disordered" evidence="1">
    <location>
        <begin position="178"/>
        <end position="204"/>
    </location>
</feature>
<evidence type="ECO:0008006" key="4">
    <source>
        <dbReference type="Google" id="ProtNLM"/>
    </source>
</evidence>
<dbReference type="Proteomes" id="UP000187406">
    <property type="component" value="Unassembled WGS sequence"/>
</dbReference>
<dbReference type="PANTHER" id="PTHR33600">
    <property type="entry name" value="PLASTID DIVISION PROTEIN PDV2"/>
    <property type="match status" value="1"/>
</dbReference>
<sequence length="307" mass="34386">MEMEEEGIGVVLAKATELRLKITDCIHNGNATTPSPKENQNQKQQQEETVSNGGEVNEVEKEVEEDDDDCEEDERLLNIRDAFESLESQLASLQDLQQKQRYEKEVALAEIDYSRKMLLEKLKEYKGEALEVIQEASAFAGEKVQHHSDLLLPPYLFHTPHALDNGYLSQFRATSKSVQNGVGSTNEGKKNLTESERNERQIESRNSRRGLGHLISLAAKTVFPLVGMIYILSLSDFGPHFRKGNNPFKVWGMFQEPATGEKKSAIQCPPGKVLVVEDGEARCLVKERIEIPFASAIAKPDIHYGCG</sequence>
<organism evidence="2 3">
    <name type="scientific">Cephalotus follicularis</name>
    <name type="common">Albany pitcher plant</name>
    <dbReference type="NCBI Taxonomy" id="3775"/>
    <lineage>
        <taxon>Eukaryota</taxon>
        <taxon>Viridiplantae</taxon>
        <taxon>Streptophyta</taxon>
        <taxon>Embryophyta</taxon>
        <taxon>Tracheophyta</taxon>
        <taxon>Spermatophyta</taxon>
        <taxon>Magnoliopsida</taxon>
        <taxon>eudicotyledons</taxon>
        <taxon>Gunneridae</taxon>
        <taxon>Pentapetalae</taxon>
        <taxon>rosids</taxon>
        <taxon>fabids</taxon>
        <taxon>Oxalidales</taxon>
        <taxon>Cephalotaceae</taxon>
        <taxon>Cephalotus</taxon>
    </lineage>
</organism>
<dbReference type="InParanoid" id="A0A1Q3BGZ0"/>
<reference evidence="3" key="1">
    <citation type="submission" date="2016-04" db="EMBL/GenBank/DDBJ databases">
        <title>Cephalotus genome sequencing.</title>
        <authorList>
            <person name="Fukushima K."/>
            <person name="Hasebe M."/>
            <person name="Fang X."/>
        </authorList>
    </citation>
    <scope>NUCLEOTIDE SEQUENCE [LARGE SCALE GENOMIC DNA]</scope>
    <source>
        <strain evidence="3">cv. St1</strain>
    </source>
</reference>
<feature type="compositionally biased region" description="Low complexity" evidence="1">
    <location>
        <begin position="37"/>
        <end position="56"/>
    </location>
</feature>
<evidence type="ECO:0000256" key="1">
    <source>
        <dbReference type="SAM" id="MobiDB-lite"/>
    </source>
</evidence>
<evidence type="ECO:0000313" key="2">
    <source>
        <dbReference type="EMBL" id="GAV67122.1"/>
    </source>
</evidence>
<dbReference type="EMBL" id="BDDD01000523">
    <property type="protein sequence ID" value="GAV67122.1"/>
    <property type="molecule type" value="Genomic_DNA"/>
</dbReference>
<dbReference type="InterPro" id="IPR038939">
    <property type="entry name" value="PDV1/PDV2"/>
</dbReference>
<proteinExistence type="predicted"/>
<feature type="region of interest" description="Disordered" evidence="1">
    <location>
        <begin position="27"/>
        <end position="71"/>
    </location>
</feature>
<dbReference type="PANTHER" id="PTHR33600:SF3">
    <property type="entry name" value="PLASTID DIVISION PROTEIN PDV2"/>
    <property type="match status" value="1"/>
</dbReference>
<gene>
    <name evidence="2" type="ORF">CFOL_v3_10631</name>
</gene>